<dbReference type="Pfam" id="PF01094">
    <property type="entry name" value="ANF_receptor"/>
    <property type="match status" value="1"/>
</dbReference>
<feature type="domain" description="Receptor ligand binding region" evidence="7">
    <location>
        <begin position="16"/>
        <end position="297"/>
    </location>
</feature>
<evidence type="ECO:0000313" key="8">
    <source>
        <dbReference type="Proteomes" id="UP000515156"/>
    </source>
</evidence>
<dbReference type="AlphaFoldDB" id="A0A6P7XKR1"/>
<dbReference type="RefSeq" id="XP_030051245.1">
    <property type="nucleotide sequence ID" value="XM_030195385.1"/>
</dbReference>
<evidence type="ECO:0000256" key="6">
    <source>
        <dbReference type="ARBA" id="ARBA00023180"/>
    </source>
</evidence>
<keyword evidence="8" id="KW-1185">Reference proteome</keyword>
<dbReference type="InterPro" id="IPR028082">
    <property type="entry name" value="Peripla_BP_I"/>
</dbReference>
<dbReference type="KEGG" id="muo:115464990"/>
<evidence type="ECO:0000256" key="3">
    <source>
        <dbReference type="ARBA" id="ARBA00022989"/>
    </source>
</evidence>
<sequence length="343" mass="39323">MDTWVPNYHCKTSGTLAAIIEGLQPEESSQMSSMFRMYHYPQISFISQSLLMSDTVKFPFYYRTVPNELYLCAGIVKLLKHFDWTWVGIIASDDESSLRAIQILREGIEQNGGCIAFIETFSHTPINFMAGVKLSKLKKKNTSSIKVIILYTNTKNIVYFPYLLLNPGKVLITKTELNLPSKFQLKTDIQNNILSFAIVKKKISSFTKFIQEVNFTLLPSDSFTKQWWMDLCGSQCPKYIKRSCSSDVNLSFEQPCNTKQFGKSNNVYNAVYALAHALHNMLMSGTRNNTTRSIEMWKLSDYLPWKVTSFVMLCCSEEKESETKQNVKGKTLRKRKLSAQETL</sequence>
<evidence type="ECO:0000259" key="7">
    <source>
        <dbReference type="Pfam" id="PF01094"/>
    </source>
</evidence>
<keyword evidence="3" id="KW-1133">Transmembrane helix</keyword>
<evidence type="ECO:0000256" key="2">
    <source>
        <dbReference type="ARBA" id="ARBA00022692"/>
    </source>
</evidence>
<dbReference type="GO" id="GO:0005886">
    <property type="term" value="C:plasma membrane"/>
    <property type="evidence" value="ECO:0007669"/>
    <property type="project" value="TreeGrafter"/>
</dbReference>
<dbReference type="GO" id="GO:0004930">
    <property type="term" value="F:G protein-coupled receptor activity"/>
    <property type="evidence" value="ECO:0007669"/>
    <property type="project" value="InterPro"/>
</dbReference>
<keyword evidence="2" id="KW-0812">Transmembrane</keyword>
<dbReference type="OrthoDB" id="5984008at2759"/>
<dbReference type="KEGG" id="muo:115458720"/>
<dbReference type="SUPFAM" id="SSF53822">
    <property type="entry name" value="Periplasmic binding protein-like I"/>
    <property type="match status" value="1"/>
</dbReference>
<evidence type="ECO:0000256" key="5">
    <source>
        <dbReference type="ARBA" id="ARBA00023170"/>
    </source>
</evidence>
<dbReference type="GeneID" id="115464990"/>
<evidence type="ECO:0000256" key="4">
    <source>
        <dbReference type="ARBA" id="ARBA00023136"/>
    </source>
</evidence>
<organism evidence="8 10">
    <name type="scientific">Microcaecilia unicolor</name>
    <dbReference type="NCBI Taxonomy" id="1415580"/>
    <lineage>
        <taxon>Eukaryota</taxon>
        <taxon>Metazoa</taxon>
        <taxon>Chordata</taxon>
        <taxon>Craniata</taxon>
        <taxon>Vertebrata</taxon>
        <taxon>Euteleostomi</taxon>
        <taxon>Amphibia</taxon>
        <taxon>Gymnophiona</taxon>
        <taxon>Siphonopidae</taxon>
        <taxon>Microcaecilia</taxon>
    </lineage>
</organism>
<dbReference type="PANTHER" id="PTHR24061">
    <property type="entry name" value="CALCIUM-SENSING RECEPTOR-RELATED"/>
    <property type="match status" value="1"/>
</dbReference>
<dbReference type="PRINTS" id="PR00248">
    <property type="entry name" value="GPCRMGR"/>
</dbReference>
<accession>A0A6P7XKR1</accession>
<dbReference type="Gene3D" id="3.40.50.2300">
    <property type="match status" value="2"/>
</dbReference>
<evidence type="ECO:0000313" key="9">
    <source>
        <dbReference type="RefSeq" id="XP_030044404.1"/>
    </source>
</evidence>
<proteinExistence type="predicted"/>
<reference evidence="9 10" key="1">
    <citation type="submission" date="2025-04" db="UniProtKB">
        <authorList>
            <consortium name="RefSeq"/>
        </authorList>
    </citation>
    <scope>IDENTIFICATION</scope>
</reference>
<dbReference type="PANTHER" id="PTHR24061:SF599">
    <property type="entry name" value="G-PROTEIN COUPLED RECEPTORS FAMILY 3 PROFILE DOMAIN-CONTAINING PROTEIN"/>
    <property type="match status" value="1"/>
</dbReference>
<evidence type="ECO:0000313" key="10">
    <source>
        <dbReference type="RefSeq" id="XP_030051245.1"/>
    </source>
</evidence>
<keyword evidence="6" id="KW-0325">Glycoprotein</keyword>
<dbReference type="FunFam" id="3.40.50.2300:FF:000024">
    <property type="entry name" value="Vomeronasal 2, receptor 73"/>
    <property type="match status" value="1"/>
</dbReference>
<keyword evidence="5" id="KW-0675">Receptor</keyword>
<comment type="subcellular location">
    <subcellularLocation>
        <location evidence="1">Membrane</location>
        <topology evidence="1">Multi-pass membrane protein</topology>
    </subcellularLocation>
</comment>
<gene>
    <name evidence="10" type="primary">LOC115464990</name>
    <name evidence="9" type="synonym">LOC115458720</name>
</gene>
<protein>
    <submittedName>
        <fullName evidence="9 10">Vomeronasal type-2 receptor 26-like</fullName>
    </submittedName>
</protein>
<dbReference type="RefSeq" id="XP_030044404.1">
    <property type="nucleotide sequence ID" value="XM_030188544.1"/>
</dbReference>
<keyword evidence="4" id="KW-0472">Membrane</keyword>
<evidence type="ECO:0000256" key="1">
    <source>
        <dbReference type="ARBA" id="ARBA00004141"/>
    </source>
</evidence>
<dbReference type="InterPro" id="IPR000068">
    <property type="entry name" value="GPCR_3_Ca_sens_rcpt-rel"/>
</dbReference>
<dbReference type="InterPro" id="IPR001828">
    <property type="entry name" value="ANF_lig-bd_rcpt"/>
</dbReference>
<dbReference type="Proteomes" id="UP000515156">
    <property type="component" value="Chromosome 3"/>
</dbReference>
<name>A0A6P7XKR1_9AMPH</name>
<dbReference type="InterPro" id="IPR000337">
    <property type="entry name" value="GPCR_3"/>
</dbReference>